<keyword evidence="10 12" id="KW-0408">Iron</keyword>
<dbReference type="GO" id="GO:0019646">
    <property type="term" value="P:aerobic electron transport chain"/>
    <property type="evidence" value="ECO:0007669"/>
    <property type="project" value="InterPro"/>
</dbReference>
<accession>A0A0H5BH08</accession>
<reference evidence="13" key="1">
    <citation type="journal article" date="2015" name="Genome Announc.">
        <title>Complete Genome Sequence of the Bacteriochlorophyll b-Producing Photosynthetic Bacterium Blastochloris viridis.</title>
        <authorList>
            <person name="Tsukatani Y."/>
            <person name="Hirose Y."/>
            <person name="Harada J."/>
            <person name="Misawa N."/>
            <person name="Mori K."/>
            <person name="Inoue K."/>
            <person name="Tamiaki H."/>
        </authorList>
    </citation>
    <scope>NUCLEOTIDE SEQUENCE [LARGE SCALE GENOMIC DNA]</scope>
    <source>
        <strain evidence="13">DSM 133</strain>
    </source>
</reference>
<keyword evidence="11 12" id="KW-0472">Membrane</keyword>
<feature type="transmembrane region" description="Helical" evidence="12">
    <location>
        <begin position="126"/>
        <end position="146"/>
    </location>
</feature>
<dbReference type="Pfam" id="PF01654">
    <property type="entry name" value="Cyt_bd_oxida_I"/>
    <property type="match status" value="1"/>
</dbReference>
<keyword evidence="8 12" id="KW-0249">Electron transport</keyword>
<name>A0A0H5BH08_BLAVI</name>
<evidence type="ECO:0000256" key="11">
    <source>
        <dbReference type="ARBA" id="ARBA00023136"/>
    </source>
</evidence>
<dbReference type="GO" id="GO:0005886">
    <property type="term" value="C:plasma membrane"/>
    <property type="evidence" value="ECO:0007669"/>
    <property type="project" value="UniProtKB-SubCell"/>
</dbReference>
<gene>
    <name evidence="14" type="primary">cydA</name>
    <name evidence="13" type="ORF">BV133_2088</name>
    <name evidence="14" type="ORF">BVIRIDIS_20580</name>
</gene>
<feature type="transmembrane region" description="Helical" evidence="12">
    <location>
        <begin position="55"/>
        <end position="76"/>
    </location>
</feature>
<evidence type="ECO:0000256" key="3">
    <source>
        <dbReference type="ARBA" id="ARBA00022448"/>
    </source>
</evidence>
<reference evidence="15" key="3">
    <citation type="journal article" date="2016" name="Genome Announc.">
        <title>Revised genome sequence of the purple photosynthetic bacterium Blastochloris viridis.</title>
        <authorList>
            <person name="Liu L.N."/>
            <person name="Faulkner M."/>
            <person name="Liu X."/>
            <person name="Huang F."/>
            <person name="Darby A.C."/>
            <person name="Hall N."/>
        </authorList>
    </citation>
    <scope>NUCLEOTIDE SEQUENCE [LARGE SCALE GENOMIC DNA]</scope>
    <source>
        <strain evidence="15">ATCC 19567 / DSM 133 / F</strain>
    </source>
</reference>
<comment type="subcellular location">
    <subcellularLocation>
        <location evidence="12">Cell inner membrane</location>
    </subcellularLocation>
    <subcellularLocation>
        <location evidence="1">Cell membrane</location>
        <topology evidence="1">Multi-pass membrane protein</topology>
    </subcellularLocation>
</comment>
<dbReference type="PANTHER" id="PTHR30365:SF14">
    <property type="entry name" value="CYTOCHROME BD MENAQUINOL OXIDASE SUBUNIT I-RELATED"/>
    <property type="match status" value="1"/>
</dbReference>
<protein>
    <submittedName>
        <fullName evidence="14">Cytochrome d ubiquinol oxidase subunit 1</fullName>
        <ecNumber evidence="14">1.10.3.-</ecNumber>
    </submittedName>
    <submittedName>
        <fullName evidence="13">Putative Cytochrome bd2</fullName>
    </submittedName>
</protein>
<sequence length="469" mass="51051">MELDGLLLARVQMALTLAFHILFPAFTIGLSAYIAVLLALWLRTGRDVYESLARFWTKVFAVSFAMGVVSGIVLSYQFGTNWSRFSVAVGNVVAPLIGYEVLTAFFLEATFLGIMLFGWNRVPPRLILVAASLVALGTAISAFWILSANSWMHYPTGHEVRDGIAYPVDWLKVVFSPTFPLRFAHMLTAAYLTTAFVVVATGARHLLAGRHVEAARIMVKMGVGMIAIVAPLQLVIGDHHGLDTAEYQPAKLAAMEGHWDGSKAAPLVLFGIPNAAAERNDYEVAIPNLGGLIIAHEWGGRYPGLKEFEPKDRPPVLMPFFAFRLMVGIGVVMIAAGLVGAWLMARRRLFEARWYLVWQSWMWPSGFLAILAGWTVTEVGRQPWVVTGILRTADATSPVVAESIAGTLAAFFVIYAVVFGIGIFYVNRLLVRGPTPGTTAAAEEPLTNRPIAAALPGGRDAIDAREGQP</sequence>
<evidence type="ECO:0000256" key="4">
    <source>
        <dbReference type="ARBA" id="ARBA00022475"/>
    </source>
</evidence>
<evidence type="ECO:0000256" key="10">
    <source>
        <dbReference type="ARBA" id="ARBA00023004"/>
    </source>
</evidence>
<feature type="transmembrane region" description="Helical" evidence="12">
    <location>
        <begin position="20"/>
        <end position="43"/>
    </location>
</feature>
<evidence type="ECO:0000256" key="12">
    <source>
        <dbReference type="PIRNR" id="PIRNR006446"/>
    </source>
</evidence>
<keyword evidence="5 12" id="KW-0349">Heme</keyword>
<dbReference type="PANTHER" id="PTHR30365">
    <property type="entry name" value="CYTOCHROME D UBIQUINOL OXIDASE"/>
    <property type="match status" value="1"/>
</dbReference>
<comment type="similarity">
    <text evidence="2 12">Belongs to the cytochrome ubiquinol oxidase subunit 1 family.</text>
</comment>
<evidence type="ECO:0000256" key="2">
    <source>
        <dbReference type="ARBA" id="ARBA00009819"/>
    </source>
</evidence>
<keyword evidence="15" id="KW-1185">Reference proteome</keyword>
<dbReference type="GO" id="GO:0070069">
    <property type="term" value="C:cytochrome complex"/>
    <property type="evidence" value="ECO:0007669"/>
    <property type="project" value="UniProtKB-UniRule"/>
</dbReference>
<evidence type="ECO:0000256" key="9">
    <source>
        <dbReference type="ARBA" id="ARBA00022989"/>
    </source>
</evidence>
<evidence type="ECO:0000256" key="8">
    <source>
        <dbReference type="ARBA" id="ARBA00022982"/>
    </source>
</evidence>
<dbReference type="GO" id="GO:0009055">
    <property type="term" value="F:electron transfer activity"/>
    <property type="evidence" value="ECO:0007669"/>
    <property type="project" value="UniProtKB-UniRule"/>
</dbReference>
<feature type="transmembrane region" description="Helical" evidence="12">
    <location>
        <begin position="321"/>
        <end position="343"/>
    </location>
</feature>
<evidence type="ECO:0000313" key="14">
    <source>
        <dbReference type="EMBL" id="CUU43041.1"/>
    </source>
</evidence>
<feature type="transmembrane region" description="Helical" evidence="12">
    <location>
        <begin position="215"/>
        <end position="236"/>
    </location>
</feature>
<keyword evidence="4 12" id="KW-1003">Cell membrane</keyword>
<reference evidence="14" key="2">
    <citation type="submission" date="2015-11" db="EMBL/GenBank/DDBJ databases">
        <authorList>
            <person name="Zhang Y."/>
            <person name="Guo Z."/>
        </authorList>
    </citation>
    <scope>NUCLEOTIDE SEQUENCE</scope>
    <source>
        <strain evidence="14">1</strain>
    </source>
</reference>
<evidence type="ECO:0000256" key="1">
    <source>
        <dbReference type="ARBA" id="ARBA00004651"/>
    </source>
</evidence>
<dbReference type="OrthoDB" id="9807042at2"/>
<dbReference type="GO" id="GO:0016682">
    <property type="term" value="F:oxidoreductase activity, acting on diphenols and related substances as donors, oxygen as acceptor"/>
    <property type="evidence" value="ECO:0007669"/>
    <property type="project" value="TreeGrafter"/>
</dbReference>
<evidence type="ECO:0000256" key="6">
    <source>
        <dbReference type="ARBA" id="ARBA00022692"/>
    </source>
</evidence>
<dbReference type="Proteomes" id="UP000065734">
    <property type="component" value="Chromosome I"/>
</dbReference>
<dbReference type="EMBL" id="AP014854">
    <property type="protein sequence ID" value="BAR99681.1"/>
    <property type="molecule type" value="Genomic_DNA"/>
</dbReference>
<dbReference type="AlphaFoldDB" id="A0A0H5BH08"/>
<dbReference type="PIRSF" id="PIRSF006446">
    <property type="entry name" value="Cyt_quinol_oxidase_1"/>
    <property type="match status" value="1"/>
</dbReference>
<proteinExistence type="inferred from homology"/>
<feature type="transmembrane region" description="Helical" evidence="12">
    <location>
        <begin position="183"/>
        <end position="203"/>
    </location>
</feature>
<feature type="transmembrane region" description="Helical" evidence="12">
    <location>
        <begin position="404"/>
        <end position="426"/>
    </location>
</feature>
<dbReference type="InterPro" id="IPR002585">
    <property type="entry name" value="Cyt-d_ubiquinol_oxidase_su_1"/>
</dbReference>
<keyword evidence="14" id="KW-0560">Oxidoreductase</keyword>
<feature type="transmembrane region" description="Helical" evidence="12">
    <location>
        <begin position="96"/>
        <end position="119"/>
    </location>
</feature>
<dbReference type="GO" id="GO:0020037">
    <property type="term" value="F:heme binding"/>
    <property type="evidence" value="ECO:0007669"/>
    <property type="project" value="TreeGrafter"/>
</dbReference>
<keyword evidence="3 12" id="KW-0813">Transport</keyword>
<dbReference type="EC" id="1.10.3.-" evidence="14"/>
<feature type="transmembrane region" description="Helical" evidence="12">
    <location>
        <begin position="355"/>
        <end position="376"/>
    </location>
</feature>
<keyword evidence="9 12" id="KW-1133">Transmembrane helix</keyword>
<dbReference type="GO" id="GO:0046872">
    <property type="term" value="F:metal ion binding"/>
    <property type="evidence" value="ECO:0007669"/>
    <property type="project" value="UniProtKB-UniRule"/>
</dbReference>
<evidence type="ECO:0000313" key="15">
    <source>
        <dbReference type="Proteomes" id="UP000065734"/>
    </source>
</evidence>
<organism evidence="14 15">
    <name type="scientific">Blastochloris viridis</name>
    <name type="common">Rhodopseudomonas viridis</name>
    <dbReference type="NCBI Taxonomy" id="1079"/>
    <lineage>
        <taxon>Bacteria</taxon>
        <taxon>Pseudomonadati</taxon>
        <taxon>Pseudomonadota</taxon>
        <taxon>Alphaproteobacteria</taxon>
        <taxon>Hyphomicrobiales</taxon>
        <taxon>Blastochloridaceae</taxon>
        <taxon>Blastochloris</taxon>
    </lineage>
</organism>
<keyword evidence="7 12" id="KW-0479">Metal-binding</keyword>
<evidence type="ECO:0000313" key="13">
    <source>
        <dbReference type="EMBL" id="BAR99681.1"/>
    </source>
</evidence>
<dbReference type="PATRIC" id="fig|1079.6.peg.2737"/>
<evidence type="ECO:0000256" key="5">
    <source>
        <dbReference type="ARBA" id="ARBA00022617"/>
    </source>
</evidence>
<evidence type="ECO:0000256" key="7">
    <source>
        <dbReference type="ARBA" id="ARBA00022723"/>
    </source>
</evidence>
<dbReference type="STRING" id="1079.BVIR_2614"/>
<keyword evidence="6 12" id="KW-0812">Transmembrane</keyword>
<dbReference type="EMBL" id="LN907867">
    <property type="protein sequence ID" value="CUU43041.1"/>
    <property type="molecule type" value="Genomic_DNA"/>
</dbReference>
<dbReference type="RefSeq" id="WP_055037993.1">
    <property type="nucleotide sequence ID" value="NZ_AP014854.2"/>
</dbReference>
<dbReference type="KEGG" id="bvr:BVIR_2614"/>